<gene>
    <name evidence="2" type="ORF">RHTO0S_26e00342g</name>
</gene>
<dbReference type="EMBL" id="LK052961">
    <property type="protein sequence ID" value="CDR49369.1"/>
    <property type="molecule type" value="Genomic_DNA"/>
</dbReference>
<proteinExistence type="predicted"/>
<evidence type="ECO:0000256" key="1">
    <source>
        <dbReference type="SAM" id="MobiDB-lite"/>
    </source>
</evidence>
<feature type="compositionally biased region" description="Polar residues" evidence="1">
    <location>
        <begin position="48"/>
        <end position="61"/>
    </location>
</feature>
<feature type="region of interest" description="Disordered" evidence="1">
    <location>
        <begin position="45"/>
        <end position="64"/>
    </location>
</feature>
<evidence type="ECO:0000313" key="2">
    <source>
        <dbReference type="EMBL" id="CDR49369.1"/>
    </source>
</evidence>
<dbReference type="AlphaFoldDB" id="A0A061BN02"/>
<feature type="region of interest" description="Disordered" evidence="1">
    <location>
        <begin position="97"/>
        <end position="120"/>
    </location>
</feature>
<feature type="compositionally biased region" description="Polar residues" evidence="1">
    <location>
        <begin position="99"/>
        <end position="111"/>
    </location>
</feature>
<reference evidence="2" key="1">
    <citation type="journal article" date="2014" name="Genome Announc.">
        <title>Draft genome sequence of Rhodosporidium toruloides CECT1137, an oleaginous yeast of biotechnological interest.</title>
        <authorList>
            <person name="Morin N."/>
            <person name="Calcas X."/>
            <person name="Devillers H."/>
            <person name="Durrens P."/>
            <person name="Sherman D.J."/>
            <person name="Nicaud J.-M."/>
            <person name="Neuveglise C."/>
        </authorList>
    </citation>
    <scope>NUCLEOTIDE SEQUENCE</scope>
    <source>
        <strain evidence="2">CECT1137</strain>
    </source>
</reference>
<feature type="region of interest" description="Disordered" evidence="1">
    <location>
        <begin position="1"/>
        <end position="20"/>
    </location>
</feature>
<sequence length="120" mass="13408">MPPRRDHTPPTPHPAGQVPIPFEKGVAEERYSQFVAPINTRYLDLTNPKPTTLSDTPTPALTDQPFAGTIEDLRFCPALFDNLRDFVEEDIVKKALGWHNSSTPPSPQSLYTGYDEKACQ</sequence>
<protein>
    <submittedName>
        <fullName evidence="2">RHTO0S26e00342g1_1</fullName>
    </submittedName>
</protein>
<organism evidence="2">
    <name type="scientific">Rhodotorula toruloides</name>
    <name type="common">Yeast</name>
    <name type="synonym">Rhodosporidium toruloides</name>
    <dbReference type="NCBI Taxonomy" id="5286"/>
    <lineage>
        <taxon>Eukaryota</taxon>
        <taxon>Fungi</taxon>
        <taxon>Dikarya</taxon>
        <taxon>Basidiomycota</taxon>
        <taxon>Pucciniomycotina</taxon>
        <taxon>Microbotryomycetes</taxon>
        <taxon>Sporidiobolales</taxon>
        <taxon>Sporidiobolaceae</taxon>
        <taxon>Rhodotorula</taxon>
    </lineage>
</organism>
<name>A0A061BN02_RHOTO</name>
<accession>A0A061BN02</accession>